<feature type="transmembrane region" description="Helical" evidence="7">
    <location>
        <begin position="55"/>
        <end position="77"/>
    </location>
</feature>
<dbReference type="PANTHER" id="PTHR30043:SF1">
    <property type="entry name" value="ABC TRANSPORT SYSTEM PERMEASE PROTEIN P69"/>
    <property type="match status" value="1"/>
</dbReference>
<dbReference type="GO" id="GO:0055085">
    <property type="term" value="P:transmembrane transport"/>
    <property type="evidence" value="ECO:0007669"/>
    <property type="project" value="InterPro"/>
</dbReference>
<dbReference type="EMBL" id="SRMO01000039">
    <property type="protein sequence ID" value="TGG94416.1"/>
    <property type="molecule type" value="Genomic_DNA"/>
</dbReference>
<evidence type="ECO:0000313" key="10">
    <source>
        <dbReference type="Proteomes" id="UP000317990"/>
    </source>
</evidence>
<dbReference type="InterPro" id="IPR000515">
    <property type="entry name" value="MetI-like"/>
</dbReference>
<protein>
    <submittedName>
        <fullName evidence="9">Phosphonate ABC transporter</fullName>
    </submittedName>
</protein>
<name>A0A524RPX7_9CHRO</name>
<feature type="transmembrane region" description="Helical" evidence="7">
    <location>
        <begin position="162"/>
        <end position="184"/>
    </location>
</feature>
<evidence type="ECO:0000256" key="4">
    <source>
        <dbReference type="ARBA" id="ARBA00022692"/>
    </source>
</evidence>
<keyword evidence="3" id="KW-1003">Cell membrane</keyword>
<dbReference type="Gene3D" id="1.10.3720.10">
    <property type="entry name" value="MetI-like"/>
    <property type="match status" value="2"/>
</dbReference>
<feature type="transmembrane region" description="Helical" evidence="7">
    <location>
        <begin position="270"/>
        <end position="290"/>
    </location>
</feature>
<feature type="transmembrane region" description="Helical" evidence="7">
    <location>
        <begin position="215"/>
        <end position="234"/>
    </location>
</feature>
<dbReference type="SUPFAM" id="SSF161098">
    <property type="entry name" value="MetI-like"/>
    <property type="match status" value="2"/>
</dbReference>
<dbReference type="AlphaFoldDB" id="A0A524RPX7"/>
<dbReference type="PANTHER" id="PTHR30043">
    <property type="entry name" value="PHOSPHONATES TRANSPORT SYSTEM PERMEASE PROTEIN"/>
    <property type="match status" value="1"/>
</dbReference>
<dbReference type="InterPro" id="IPR035906">
    <property type="entry name" value="MetI-like_sf"/>
</dbReference>
<keyword evidence="4 7" id="KW-0812">Transmembrane</keyword>
<proteinExistence type="predicted"/>
<dbReference type="Proteomes" id="UP000317990">
    <property type="component" value="Unassembled WGS sequence"/>
</dbReference>
<evidence type="ECO:0000256" key="1">
    <source>
        <dbReference type="ARBA" id="ARBA00004651"/>
    </source>
</evidence>
<sequence length="511" mass="54293">MLLPAVMAIPLLGLTLAGVHGGGLSLVRRFLLAALSPSLEPALLHGLLQGLGTTLALALLSWFASVLLGLCCGLLSAECIWQEICGRRWPAWLWRRLLALPRSLHELVWGLLLLQLYGLHPMVAVVAITIPYGALVARVVADQLDSLPTAPLAALRQAGTPALPALLTALGPALLPGLCSYAAYRLECALRSAALLGVFGLGGIGTDLRLSLQSLAFNELWTGLWLLGLTMVALERCSASLRRRWSAGTRLSGAAVPVEQGSVGQQGRECLLFLLALLPLLGLAAGSLQLEPLGLLHVRPLPLPSVWNWESALALPWLQLVSTTLLLSLAAAGLAIGMAPLCLLLQRQCQLPVWLMQTVWLLLRLWPPPLIALLLLLVSLPGPWIAALAIGLHNLGVLGRLLLDQLDHESCLPEQMLLATGVSPGLALFYGGFDSVAPAYLAYGAYRADVMLRESVVVGLVGGAGLGTVLLESLSSFAWEDLLAVLAAYLLLTLTGEALSDGLRHRLLFTD</sequence>
<feature type="domain" description="ABC transmembrane type-1" evidence="8">
    <location>
        <begin position="51"/>
        <end position="242"/>
    </location>
</feature>
<feature type="transmembrane region" description="Helical" evidence="7">
    <location>
        <begin position="325"/>
        <end position="346"/>
    </location>
</feature>
<comment type="caution">
    <text evidence="9">The sequence shown here is derived from an EMBL/GenBank/DDBJ whole genome shotgun (WGS) entry which is preliminary data.</text>
</comment>
<keyword evidence="5 7" id="KW-1133">Transmembrane helix</keyword>
<evidence type="ECO:0000256" key="7">
    <source>
        <dbReference type="SAM" id="Phobius"/>
    </source>
</evidence>
<feature type="transmembrane region" description="Helical" evidence="7">
    <location>
        <begin position="415"/>
        <end position="433"/>
    </location>
</feature>
<evidence type="ECO:0000256" key="5">
    <source>
        <dbReference type="ARBA" id="ARBA00022989"/>
    </source>
</evidence>
<gene>
    <name evidence="9" type="ORF">ERJ67_02900</name>
</gene>
<keyword evidence="2" id="KW-0813">Transport</keyword>
<organism evidence="9 10">
    <name type="scientific">Aphanocapsa feldmannii 277cV</name>
    <dbReference type="NCBI Taxonomy" id="2507553"/>
    <lineage>
        <taxon>Bacteria</taxon>
        <taxon>Bacillati</taxon>
        <taxon>Cyanobacteriota</taxon>
        <taxon>Cyanophyceae</taxon>
        <taxon>Oscillatoriophycideae</taxon>
        <taxon>Chroococcales</taxon>
        <taxon>Microcystaceae</taxon>
        <taxon>Aphanocapsa</taxon>
    </lineage>
</organism>
<feature type="transmembrane region" description="Helical" evidence="7">
    <location>
        <begin position="358"/>
        <end position="378"/>
    </location>
</feature>
<evidence type="ECO:0000256" key="3">
    <source>
        <dbReference type="ARBA" id="ARBA00022475"/>
    </source>
</evidence>
<comment type="subcellular location">
    <subcellularLocation>
        <location evidence="1">Cell membrane</location>
        <topology evidence="1">Multi-pass membrane protein</topology>
    </subcellularLocation>
</comment>
<dbReference type="PROSITE" id="PS50928">
    <property type="entry name" value="ABC_TM1"/>
    <property type="match status" value="1"/>
</dbReference>
<evidence type="ECO:0000313" key="9">
    <source>
        <dbReference type="EMBL" id="TGG94416.1"/>
    </source>
</evidence>
<reference evidence="9 10" key="1">
    <citation type="journal article" date="2019" name="mSystems">
        <title>Life at home and on the roam: Genomic adaptions reflect the dual lifestyle of an intracellular, facultative symbiont.</title>
        <authorList>
            <person name="Burgsdorf I."/>
        </authorList>
    </citation>
    <scope>NUCLEOTIDE SEQUENCE [LARGE SCALE GENOMIC DNA]</scope>
    <source>
        <strain evidence="9">277cV</strain>
    </source>
</reference>
<dbReference type="GO" id="GO:0005886">
    <property type="term" value="C:plasma membrane"/>
    <property type="evidence" value="ECO:0007669"/>
    <property type="project" value="UniProtKB-SubCell"/>
</dbReference>
<accession>A0A524RPX7</accession>
<evidence type="ECO:0000256" key="2">
    <source>
        <dbReference type="ARBA" id="ARBA00022448"/>
    </source>
</evidence>
<evidence type="ECO:0000256" key="6">
    <source>
        <dbReference type="ARBA" id="ARBA00023136"/>
    </source>
</evidence>
<evidence type="ECO:0000259" key="8">
    <source>
        <dbReference type="PROSITE" id="PS50928"/>
    </source>
</evidence>
<keyword evidence="6 7" id="KW-0472">Membrane</keyword>